<evidence type="ECO:0000256" key="1">
    <source>
        <dbReference type="ARBA" id="ARBA00023015"/>
    </source>
</evidence>
<dbReference type="PROSITE" id="PS50949">
    <property type="entry name" value="HTH_GNTR"/>
    <property type="match status" value="1"/>
</dbReference>
<dbReference type="Gene3D" id="1.20.120.530">
    <property type="entry name" value="GntR ligand-binding domain-like"/>
    <property type="match status" value="1"/>
</dbReference>
<dbReference type="CDD" id="cd07377">
    <property type="entry name" value="WHTH_GntR"/>
    <property type="match status" value="1"/>
</dbReference>
<dbReference type="InterPro" id="IPR036390">
    <property type="entry name" value="WH_DNA-bd_sf"/>
</dbReference>
<dbReference type="InterPro" id="IPR008920">
    <property type="entry name" value="TF_FadR/GntR_C"/>
</dbReference>
<feature type="domain" description="HTH gntR-type" evidence="4">
    <location>
        <begin position="56"/>
        <end position="124"/>
    </location>
</feature>
<dbReference type="AlphaFoldDB" id="A0A318RM16"/>
<dbReference type="Gene3D" id="1.10.10.10">
    <property type="entry name" value="Winged helix-like DNA-binding domain superfamily/Winged helix DNA-binding domain"/>
    <property type="match status" value="1"/>
</dbReference>
<evidence type="ECO:0000259" key="4">
    <source>
        <dbReference type="PROSITE" id="PS50949"/>
    </source>
</evidence>
<dbReference type="Pfam" id="PF07729">
    <property type="entry name" value="FCD"/>
    <property type="match status" value="1"/>
</dbReference>
<evidence type="ECO:0000256" key="2">
    <source>
        <dbReference type="ARBA" id="ARBA00023125"/>
    </source>
</evidence>
<keyword evidence="3" id="KW-0804">Transcription</keyword>
<keyword evidence="2" id="KW-0238">DNA-binding</keyword>
<dbReference type="InterPro" id="IPR000524">
    <property type="entry name" value="Tscrpt_reg_HTH_GntR"/>
</dbReference>
<keyword evidence="6" id="KW-1185">Reference proteome</keyword>
<dbReference type="Proteomes" id="UP000247591">
    <property type="component" value="Unassembled WGS sequence"/>
</dbReference>
<accession>A0A318RM16</accession>
<protein>
    <submittedName>
        <fullName evidence="5">GntR family transcriptional regulator</fullName>
    </submittedName>
</protein>
<dbReference type="SMART" id="SM00345">
    <property type="entry name" value="HTH_GNTR"/>
    <property type="match status" value="1"/>
</dbReference>
<dbReference type="PANTHER" id="PTHR43537">
    <property type="entry name" value="TRANSCRIPTIONAL REGULATOR, GNTR FAMILY"/>
    <property type="match status" value="1"/>
</dbReference>
<dbReference type="EMBL" id="QJSP01000010">
    <property type="protein sequence ID" value="PYE15492.1"/>
    <property type="molecule type" value="Genomic_DNA"/>
</dbReference>
<dbReference type="PRINTS" id="PR00035">
    <property type="entry name" value="HTHGNTR"/>
</dbReference>
<dbReference type="SUPFAM" id="SSF46785">
    <property type="entry name" value="Winged helix' DNA-binding domain"/>
    <property type="match status" value="1"/>
</dbReference>
<keyword evidence="1" id="KW-0805">Transcription regulation</keyword>
<dbReference type="PANTHER" id="PTHR43537:SF5">
    <property type="entry name" value="UXU OPERON TRANSCRIPTIONAL REGULATOR"/>
    <property type="match status" value="1"/>
</dbReference>
<dbReference type="InterPro" id="IPR036388">
    <property type="entry name" value="WH-like_DNA-bd_sf"/>
</dbReference>
<gene>
    <name evidence="5" type="ORF">DFR67_110156</name>
</gene>
<evidence type="ECO:0000256" key="3">
    <source>
        <dbReference type="ARBA" id="ARBA00023163"/>
    </source>
</evidence>
<dbReference type="GO" id="GO:0003700">
    <property type="term" value="F:DNA-binding transcription factor activity"/>
    <property type="evidence" value="ECO:0007669"/>
    <property type="project" value="InterPro"/>
</dbReference>
<dbReference type="SMART" id="SM00895">
    <property type="entry name" value="FCD"/>
    <property type="match status" value="1"/>
</dbReference>
<proteinExistence type="predicted"/>
<dbReference type="GO" id="GO:0003677">
    <property type="term" value="F:DNA binding"/>
    <property type="evidence" value="ECO:0007669"/>
    <property type="project" value="UniProtKB-KW"/>
</dbReference>
<comment type="caution">
    <text evidence="5">The sequence shown here is derived from an EMBL/GenBank/DDBJ whole genome shotgun (WGS) entry which is preliminary data.</text>
</comment>
<name>A0A318RM16_WILLI</name>
<organism evidence="5 6">
    <name type="scientific">Williamsia limnetica</name>
    <dbReference type="NCBI Taxonomy" id="882452"/>
    <lineage>
        <taxon>Bacteria</taxon>
        <taxon>Bacillati</taxon>
        <taxon>Actinomycetota</taxon>
        <taxon>Actinomycetes</taxon>
        <taxon>Mycobacteriales</taxon>
        <taxon>Nocardiaceae</taxon>
        <taxon>Williamsia</taxon>
    </lineage>
</organism>
<sequence length="275" mass="30519">MWTKLFAWYLLVRIGLDGVIVNTRNRLALLSRQQRSRLYWFKLVSGEVVFVVTLTVGPVATARRHLESVIGDGGFAPGDKLPTERELAASAGVSRAVIRTALDELADAGIVVRHVGRGTFLAPQATSEVSPGTGFPSPAEIMTSRLVLEPEILPVTVSAATQQDIDEMHRCLRGGDEARASEDFERWDTLLHHSFALATHNAVLINLSQLLIDSRNQPVWGGLKRRTFSAERRQCYCDEHKAIVTAIEDRDPDAAREAMRTHLRHVRTTLLGDHT</sequence>
<reference evidence="5 6" key="1">
    <citation type="submission" date="2018-06" db="EMBL/GenBank/DDBJ databases">
        <title>Genomic Encyclopedia of Type Strains, Phase IV (KMG-IV): sequencing the most valuable type-strain genomes for metagenomic binning, comparative biology and taxonomic classification.</title>
        <authorList>
            <person name="Goeker M."/>
        </authorList>
    </citation>
    <scope>NUCLEOTIDE SEQUENCE [LARGE SCALE GENOMIC DNA]</scope>
    <source>
        <strain evidence="5 6">DSM 45521</strain>
    </source>
</reference>
<dbReference type="InterPro" id="IPR011711">
    <property type="entry name" value="GntR_C"/>
</dbReference>
<evidence type="ECO:0000313" key="5">
    <source>
        <dbReference type="EMBL" id="PYE15492.1"/>
    </source>
</evidence>
<dbReference type="SUPFAM" id="SSF48008">
    <property type="entry name" value="GntR ligand-binding domain-like"/>
    <property type="match status" value="1"/>
</dbReference>
<dbReference type="Pfam" id="PF00392">
    <property type="entry name" value="GntR"/>
    <property type="match status" value="1"/>
</dbReference>
<evidence type="ECO:0000313" key="6">
    <source>
        <dbReference type="Proteomes" id="UP000247591"/>
    </source>
</evidence>